<comment type="caution">
    <text evidence="2">The sequence shown here is derived from an EMBL/GenBank/DDBJ whole genome shotgun (WGS) entry which is preliminary data.</text>
</comment>
<keyword evidence="3" id="KW-1185">Reference proteome</keyword>
<accession>A0A6M1LI61</accession>
<feature type="region of interest" description="Disordered" evidence="1">
    <location>
        <begin position="294"/>
        <end position="324"/>
    </location>
</feature>
<sequence>MTEPSPLDRLKREPARFSLDQAAAVVAPGRDPTEIDFRTSPRLGAPGGEVSAVAPEEGQITTPTFGLIGPGGVLPRHYTALVGAEARRRSTALHRFLDLLARRFTGLFVKAGAKYRPARNPEPAERVLAAAAGLGTPHLVQRLATPLPALLYHAGALASRSRSAERLRGLLSEEAGVPVRIVEFAGGWVRLPPSEQSRLPRGGRKLGGGQLGVDVAAGAQIWDPSARFLIELGPLSLTQFQALLPGSPLHGRLVELVRLQLGLEQDFAFNPILAADAVPKLALGGAQGARLGWTSWMTSPRPRKRDAAEAMLSPIAPQTERLTA</sequence>
<dbReference type="AlphaFoldDB" id="A0A6M1LI61"/>
<evidence type="ECO:0000313" key="2">
    <source>
        <dbReference type="EMBL" id="NGM19842.1"/>
    </source>
</evidence>
<dbReference type="NCBIfam" id="TIGR03347">
    <property type="entry name" value="VI_chp_1"/>
    <property type="match status" value="1"/>
</dbReference>
<dbReference type="PANTHER" id="PTHR35564:SF4">
    <property type="entry name" value="CYTOPLASMIC PROTEIN"/>
    <property type="match status" value="1"/>
</dbReference>
<name>A0A6M1LI61_9PROT</name>
<gene>
    <name evidence="2" type="primary">tssG</name>
    <name evidence="2" type="ORF">G3576_07430</name>
</gene>
<protein>
    <submittedName>
        <fullName evidence="2">Type VI secretion system baseplate subunit TssG</fullName>
    </submittedName>
</protein>
<dbReference type="Proteomes" id="UP000475385">
    <property type="component" value="Unassembled WGS sequence"/>
</dbReference>
<evidence type="ECO:0000313" key="3">
    <source>
        <dbReference type="Proteomes" id="UP000475385"/>
    </source>
</evidence>
<dbReference type="PANTHER" id="PTHR35564">
    <property type="match status" value="1"/>
</dbReference>
<dbReference type="Pfam" id="PF06996">
    <property type="entry name" value="T6SS_TssG"/>
    <property type="match status" value="1"/>
</dbReference>
<organism evidence="2 3">
    <name type="scientific">Falsiroseomonas algicola</name>
    <dbReference type="NCBI Taxonomy" id="2716930"/>
    <lineage>
        <taxon>Bacteria</taxon>
        <taxon>Pseudomonadati</taxon>
        <taxon>Pseudomonadota</taxon>
        <taxon>Alphaproteobacteria</taxon>
        <taxon>Acetobacterales</taxon>
        <taxon>Roseomonadaceae</taxon>
        <taxon>Falsiroseomonas</taxon>
    </lineage>
</organism>
<dbReference type="RefSeq" id="WP_164693710.1">
    <property type="nucleotide sequence ID" value="NZ_JAAIKB010000002.1"/>
</dbReference>
<reference evidence="2 3" key="1">
    <citation type="submission" date="2020-03" db="EMBL/GenBank/DDBJ databases">
        <title>Roseomonas stagni sp. nov., isolated from pond water in Japan.</title>
        <authorList>
            <person name="Furuhata K."/>
            <person name="Miyamoto H."/>
            <person name="Goto K."/>
        </authorList>
    </citation>
    <scope>NUCLEOTIDE SEQUENCE [LARGE SCALE GENOMIC DNA]</scope>
    <source>
        <strain evidence="2 3">PeD5</strain>
    </source>
</reference>
<dbReference type="InterPro" id="IPR010732">
    <property type="entry name" value="T6SS_TssG-like"/>
</dbReference>
<evidence type="ECO:0000256" key="1">
    <source>
        <dbReference type="SAM" id="MobiDB-lite"/>
    </source>
</evidence>
<proteinExistence type="predicted"/>
<dbReference type="EMBL" id="JAAIKB010000002">
    <property type="protein sequence ID" value="NGM19842.1"/>
    <property type="molecule type" value="Genomic_DNA"/>
</dbReference>